<keyword evidence="4" id="KW-0238">DNA-binding</keyword>
<dbReference type="Gene3D" id="1.10.10.10">
    <property type="entry name" value="Winged helix-like DNA-binding domain superfamily/Winged helix DNA-binding domain"/>
    <property type="match status" value="1"/>
</dbReference>
<evidence type="ECO:0000256" key="4">
    <source>
        <dbReference type="ARBA" id="ARBA00023125"/>
    </source>
</evidence>
<dbReference type="GO" id="GO:0003700">
    <property type="term" value="F:DNA-binding transcription factor activity"/>
    <property type="evidence" value="ECO:0007669"/>
    <property type="project" value="InterPro"/>
</dbReference>
<organism evidence="10 11">
    <name type="scientific">Piliocolobus tephrosceles</name>
    <name type="common">Ugandan red Colobus</name>
    <dbReference type="NCBI Taxonomy" id="591936"/>
    <lineage>
        <taxon>Eukaryota</taxon>
        <taxon>Metazoa</taxon>
        <taxon>Chordata</taxon>
        <taxon>Craniata</taxon>
        <taxon>Vertebrata</taxon>
        <taxon>Euteleostomi</taxon>
        <taxon>Mammalia</taxon>
        <taxon>Eutheria</taxon>
        <taxon>Euarchontoglires</taxon>
        <taxon>Primates</taxon>
        <taxon>Haplorrhini</taxon>
        <taxon>Catarrhini</taxon>
        <taxon>Cercopithecidae</taxon>
        <taxon>Colobinae</taxon>
        <taxon>Piliocolobus</taxon>
    </lineage>
</organism>
<keyword evidence="3" id="KW-0805">Transcription regulation</keyword>
<dbReference type="GO" id="GO:0005634">
    <property type="term" value="C:nucleus"/>
    <property type="evidence" value="ECO:0007669"/>
    <property type="project" value="UniProtKB-SubCell"/>
</dbReference>
<evidence type="ECO:0000256" key="8">
    <source>
        <dbReference type="SAM" id="MobiDB-lite"/>
    </source>
</evidence>
<dbReference type="InterPro" id="IPR036388">
    <property type="entry name" value="WH-like_DNA-bd_sf"/>
</dbReference>
<evidence type="ECO:0000256" key="2">
    <source>
        <dbReference type="ARBA" id="ARBA00006403"/>
    </source>
</evidence>
<evidence type="ECO:0000256" key="5">
    <source>
        <dbReference type="ARBA" id="ARBA00023163"/>
    </source>
</evidence>
<keyword evidence="5" id="KW-0804">Transcription</keyword>
<proteinExistence type="inferred from homology"/>
<feature type="domain" description="HSF-type DNA-binding" evidence="9">
    <location>
        <begin position="76"/>
        <end position="194"/>
    </location>
</feature>
<evidence type="ECO:0000256" key="1">
    <source>
        <dbReference type="ARBA" id="ARBA00004123"/>
    </source>
</evidence>
<dbReference type="SUPFAM" id="SSF46785">
    <property type="entry name" value="Winged helix' DNA-binding domain"/>
    <property type="match status" value="1"/>
</dbReference>
<feature type="region of interest" description="Disordered" evidence="8">
    <location>
        <begin position="1"/>
        <end position="29"/>
    </location>
</feature>
<dbReference type="SMART" id="SM00415">
    <property type="entry name" value="HSF"/>
    <property type="match status" value="1"/>
</dbReference>
<dbReference type="Proteomes" id="UP000694416">
    <property type="component" value="Unplaced"/>
</dbReference>
<dbReference type="InterPro" id="IPR000232">
    <property type="entry name" value="HSF_DNA-bd"/>
</dbReference>
<evidence type="ECO:0000256" key="3">
    <source>
        <dbReference type="ARBA" id="ARBA00023015"/>
    </source>
</evidence>
<evidence type="ECO:0000256" key="7">
    <source>
        <dbReference type="RuleBase" id="RU004020"/>
    </source>
</evidence>
<name>A0A8C9HEH5_9PRIM</name>
<dbReference type="Ensembl" id="ENSPTET00000028043.1">
    <property type="protein sequence ID" value="ENSPTEP00000019180.1"/>
    <property type="gene ID" value="ENSPTEG00000020544.1"/>
</dbReference>
<feature type="compositionally biased region" description="Polar residues" evidence="8">
    <location>
        <begin position="1"/>
        <end position="11"/>
    </location>
</feature>
<keyword evidence="11" id="KW-1185">Reference proteome</keyword>
<evidence type="ECO:0000313" key="11">
    <source>
        <dbReference type="Proteomes" id="UP000694416"/>
    </source>
</evidence>
<feature type="compositionally biased region" description="Polar residues" evidence="8">
    <location>
        <begin position="275"/>
        <end position="284"/>
    </location>
</feature>
<dbReference type="PANTHER" id="PTHR10015">
    <property type="entry name" value="HEAT SHOCK TRANSCRIPTION FACTOR"/>
    <property type="match status" value="1"/>
</dbReference>
<evidence type="ECO:0000313" key="10">
    <source>
        <dbReference type="Ensembl" id="ENSPTEP00000019180.1"/>
    </source>
</evidence>
<comment type="similarity">
    <text evidence="2 7">Belongs to the HSF family.</text>
</comment>
<reference evidence="10" key="2">
    <citation type="submission" date="2025-09" db="UniProtKB">
        <authorList>
            <consortium name="Ensembl"/>
        </authorList>
    </citation>
    <scope>IDENTIFICATION</scope>
</reference>
<feature type="region of interest" description="Disordered" evidence="8">
    <location>
        <begin position="264"/>
        <end position="284"/>
    </location>
</feature>
<evidence type="ECO:0000259" key="9">
    <source>
        <dbReference type="SMART" id="SM00415"/>
    </source>
</evidence>
<dbReference type="FunFam" id="1.10.10.10:FF:000349">
    <property type="entry name" value="Heat shock transcription factor, Y-linked"/>
    <property type="match status" value="1"/>
</dbReference>
<sequence>MEHGSSETQDFSPKDELTVSEASTRSPLCEHTFPGDSDLKSMIEENAFQVLSQGFFLQRPRYTVCVSEPDKDNDFFSLTFPGKLWKIVESDQFKSISWDENGTCIVIYEEHFKKEILERKNPCRIFQTDSIKSFVRQLNLYGFSKIRPNFQRSAFLPTFLAKEKESCVLSKLKCYYNPNFKRGCPQLLVRVKRRINVKNASLTPTLFHEDFNQRHFREGANREKHNPALAAEVSEESLFSTSTNLKMSLTRESSVGKIIASSSDPIISGFPPPSCSTSIGPSEQSATDQRAILNQLSTIHMHSHSTYMQARGRIVNFITTTTSQYHIISPCQNSFLQLMVESPAVQMRYPVVSVNQAPHPNLLPAGHRWLQMFTILLNHHQWTNITLVKTDLPLKLHQIMCDNGD</sequence>
<dbReference type="Pfam" id="PF00447">
    <property type="entry name" value="HSF_DNA-bind"/>
    <property type="match status" value="1"/>
</dbReference>
<protein>
    <recommendedName>
        <fullName evidence="9">HSF-type DNA-binding domain-containing protein</fullName>
    </recommendedName>
</protein>
<dbReference type="AlphaFoldDB" id="A0A8C9HEH5"/>
<dbReference type="InterPro" id="IPR036390">
    <property type="entry name" value="WH_DNA-bd_sf"/>
</dbReference>
<dbReference type="GO" id="GO:0043565">
    <property type="term" value="F:sequence-specific DNA binding"/>
    <property type="evidence" value="ECO:0007669"/>
    <property type="project" value="InterPro"/>
</dbReference>
<keyword evidence="6" id="KW-0539">Nucleus</keyword>
<accession>A0A8C9HEH5</accession>
<reference evidence="10" key="1">
    <citation type="submission" date="2025-08" db="UniProtKB">
        <authorList>
            <consortium name="Ensembl"/>
        </authorList>
    </citation>
    <scope>IDENTIFICATION</scope>
</reference>
<dbReference type="PANTHER" id="PTHR10015:SF336">
    <property type="entry name" value="HEAT SHOCK TRANSCRIPTION FACTOR, Y-LINKED"/>
    <property type="match status" value="1"/>
</dbReference>
<evidence type="ECO:0000256" key="6">
    <source>
        <dbReference type="ARBA" id="ARBA00023242"/>
    </source>
</evidence>
<comment type="subcellular location">
    <subcellularLocation>
        <location evidence="1">Nucleus</location>
    </subcellularLocation>
</comment>